<organism evidence="3 4">
    <name type="scientific">Meganyctiphanes norvegica</name>
    <name type="common">Northern krill</name>
    <name type="synonym">Thysanopoda norvegica</name>
    <dbReference type="NCBI Taxonomy" id="48144"/>
    <lineage>
        <taxon>Eukaryota</taxon>
        <taxon>Metazoa</taxon>
        <taxon>Ecdysozoa</taxon>
        <taxon>Arthropoda</taxon>
        <taxon>Crustacea</taxon>
        <taxon>Multicrustacea</taxon>
        <taxon>Malacostraca</taxon>
        <taxon>Eumalacostraca</taxon>
        <taxon>Eucarida</taxon>
        <taxon>Euphausiacea</taxon>
        <taxon>Euphausiidae</taxon>
        <taxon>Meganyctiphanes</taxon>
    </lineage>
</organism>
<name>A0AAV2PY72_MEGNR</name>
<dbReference type="GO" id="GO:0031012">
    <property type="term" value="C:extracellular matrix"/>
    <property type="evidence" value="ECO:0007669"/>
    <property type="project" value="TreeGrafter"/>
</dbReference>
<feature type="region of interest" description="Disordered" evidence="1">
    <location>
        <begin position="213"/>
        <end position="241"/>
    </location>
</feature>
<dbReference type="PANTHER" id="PTHR33395:SF22">
    <property type="entry name" value="REVERSE TRANSCRIPTASE DOMAIN-CONTAINING PROTEIN"/>
    <property type="match status" value="1"/>
</dbReference>
<dbReference type="Proteomes" id="UP001497623">
    <property type="component" value="Unassembled WGS sequence"/>
</dbReference>
<dbReference type="SUPFAM" id="SSF56219">
    <property type="entry name" value="DNase I-like"/>
    <property type="match status" value="1"/>
</dbReference>
<dbReference type="GO" id="GO:0003824">
    <property type="term" value="F:catalytic activity"/>
    <property type="evidence" value="ECO:0007669"/>
    <property type="project" value="InterPro"/>
</dbReference>
<dbReference type="PANTHER" id="PTHR33395">
    <property type="entry name" value="TRANSCRIPTASE, PUTATIVE-RELATED-RELATED"/>
    <property type="match status" value="1"/>
</dbReference>
<dbReference type="InterPro" id="IPR005135">
    <property type="entry name" value="Endo/exonuclease/phosphatase"/>
</dbReference>
<dbReference type="EMBL" id="CAXKWB010001752">
    <property type="protein sequence ID" value="CAL4065395.1"/>
    <property type="molecule type" value="Genomic_DNA"/>
</dbReference>
<evidence type="ECO:0000256" key="1">
    <source>
        <dbReference type="SAM" id="MobiDB-lite"/>
    </source>
</evidence>
<dbReference type="GO" id="GO:0061343">
    <property type="term" value="P:cell adhesion involved in heart morphogenesis"/>
    <property type="evidence" value="ECO:0007669"/>
    <property type="project" value="TreeGrafter"/>
</dbReference>
<sequence>MGDFNLPDINWELKSTKRGPTTRFSQTFLDLFNASGFKQHIKFPTRYRMEENSLLDLIITKKGSIDNIYHKSPLGMSDHCLLEFNFKLNSPVEIKSSTQHHNNSANNSEMNWCIKQKKIIFEKYTKHQSKEWDNYVIARQDIQDCFKAVSGTRDFLSRSHFLLDLSCHWLEQYTCKDVRESHLEDEKTALQKSMSDMEKTLEDMKKRLADLGTSINTTAQTAAPIKKLDPDEPVSSHAHSK</sequence>
<dbReference type="AlphaFoldDB" id="A0AAV2PY72"/>
<evidence type="ECO:0000313" key="4">
    <source>
        <dbReference type="Proteomes" id="UP001497623"/>
    </source>
</evidence>
<evidence type="ECO:0000259" key="2">
    <source>
        <dbReference type="Pfam" id="PF14529"/>
    </source>
</evidence>
<dbReference type="InterPro" id="IPR036691">
    <property type="entry name" value="Endo/exonu/phosph_ase_sf"/>
</dbReference>
<comment type="caution">
    <text evidence="3">The sequence shown here is derived from an EMBL/GenBank/DDBJ whole genome shotgun (WGS) entry which is preliminary data.</text>
</comment>
<reference evidence="3 4" key="1">
    <citation type="submission" date="2024-05" db="EMBL/GenBank/DDBJ databases">
        <authorList>
            <person name="Wallberg A."/>
        </authorList>
    </citation>
    <scope>NUCLEOTIDE SEQUENCE [LARGE SCALE GENOMIC DNA]</scope>
</reference>
<feature type="domain" description="Endonuclease/exonuclease/phosphatase" evidence="2">
    <location>
        <begin position="1"/>
        <end position="80"/>
    </location>
</feature>
<proteinExistence type="predicted"/>
<dbReference type="Pfam" id="PF14529">
    <property type="entry name" value="Exo_endo_phos_2"/>
    <property type="match status" value="1"/>
</dbReference>
<accession>A0AAV2PY72</accession>
<keyword evidence="4" id="KW-1185">Reference proteome</keyword>
<evidence type="ECO:0000313" key="3">
    <source>
        <dbReference type="EMBL" id="CAL4065395.1"/>
    </source>
</evidence>
<dbReference type="Gene3D" id="3.60.10.10">
    <property type="entry name" value="Endonuclease/exonuclease/phosphatase"/>
    <property type="match status" value="1"/>
</dbReference>
<protein>
    <recommendedName>
        <fullName evidence="2">Endonuclease/exonuclease/phosphatase domain-containing protein</fullName>
    </recommendedName>
</protein>
<dbReference type="GO" id="GO:0007508">
    <property type="term" value="P:larval heart development"/>
    <property type="evidence" value="ECO:0007669"/>
    <property type="project" value="TreeGrafter"/>
</dbReference>
<gene>
    <name evidence="3" type="ORF">MNOR_LOCUS4723</name>
</gene>